<proteinExistence type="predicted"/>
<evidence type="ECO:0000313" key="2">
    <source>
        <dbReference type="EMBL" id="PWK83542.1"/>
    </source>
</evidence>
<evidence type="ECO:0000256" key="1">
    <source>
        <dbReference type="SAM" id="Coils"/>
    </source>
</evidence>
<keyword evidence="3" id="KW-1185">Reference proteome</keyword>
<protein>
    <recommendedName>
        <fullName evidence="4">Transposase</fullName>
    </recommendedName>
</protein>
<dbReference type="EMBL" id="QGHD01000057">
    <property type="protein sequence ID" value="PWK83542.1"/>
    <property type="molecule type" value="Genomic_DNA"/>
</dbReference>
<organism evidence="2 3">
    <name type="scientific">Hallerella porci</name>
    <dbReference type="NCBI Taxonomy" id="1945871"/>
    <lineage>
        <taxon>Bacteria</taxon>
        <taxon>Pseudomonadati</taxon>
        <taxon>Fibrobacterota</taxon>
        <taxon>Fibrobacteria</taxon>
        <taxon>Fibrobacterales</taxon>
        <taxon>Fibrobacteraceae</taxon>
        <taxon>Hallerella</taxon>
    </lineage>
</organism>
<sequence length="106" mass="11511">MSKKSAKRSALTKFSLVAKSEGMTPEELEKFCAENGVSFAELQSWRDLSLSAMENSGDGNVMSVKQHEDEVAKLKAELARKEKALAEAAALLILQKKTSAILGPEK</sequence>
<keyword evidence="1" id="KW-0175">Coiled coil</keyword>
<dbReference type="Proteomes" id="UP000245523">
    <property type="component" value="Unassembled WGS sequence"/>
</dbReference>
<reference evidence="2 3" key="1">
    <citation type="submission" date="2018-05" db="EMBL/GenBank/DDBJ databases">
        <title>Animal gut microbial communities from fecal samples from Wisconsin, USA.</title>
        <authorList>
            <person name="Neumann A."/>
        </authorList>
    </citation>
    <scope>NUCLEOTIDE SEQUENCE [LARGE SCALE GENOMIC DNA]</scope>
    <source>
        <strain evidence="2 3">UWS4</strain>
    </source>
</reference>
<accession>A0ABX5LL77</accession>
<name>A0ABX5LL77_9BACT</name>
<evidence type="ECO:0008006" key="4">
    <source>
        <dbReference type="Google" id="ProtNLM"/>
    </source>
</evidence>
<gene>
    <name evidence="2" type="ORF">B0H50_1573</name>
</gene>
<evidence type="ECO:0000313" key="3">
    <source>
        <dbReference type="Proteomes" id="UP000245523"/>
    </source>
</evidence>
<comment type="caution">
    <text evidence="2">The sequence shown here is derived from an EMBL/GenBank/DDBJ whole genome shotgun (WGS) entry which is preliminary data.</text>
</comment>
<feature type="coiled-coil region" evidence="1">
    <location>
        <begin position="64"/>
        <end position="91"/>
    </location>
</feature>